<evidence type="ECO:0000313" key="2">
    <source>
        <dbReference type="Proteomes" id="UP001222027"/>
    </source>
</evidence>
<dbReference type="AlphaFoldDB" id="A0AAV8PK29"/>
<comment type="caution">
    <text evidence="1">The sequence shown here is derived from an EMBL/GenBank/DDBJ whole genome shotgun (WGS) entry which is preliminary data.</text>
</comment>
<name>A0AAV8PK29_ENSVE</name>
<keyword evidence="2" id="KW-1185">Reference proteome</keyword>
<dbReference type="Proteomes" id="UP001222027">
    <property type="component" value="Unassembled WGS sequence"/>
</dbReference>
<evidence type="ECO:0000313" key="1">
    <source>
        <dbReference type="EMBL" id="KAJ8457952.1"/>
    </source>
</evidence>
<dbReference type="EMBL" id="JAQQAF010000009">
    <property type="protein sequence ID" value="KAJ8457952.1"/>
    <property type="molecule type" value="Genomic_DNA"/>
</dbReference>
<sequence>MIPPAPVWPRNPMTCSGRERILRGRLEAQLSSLPTLPVALRTPAMLHGRYNGRLLVAFSWQIRYLTDQLGDLVDVAIQIMAVEEAALAVD</sequence>
<accession>A0AAV8PK29</accession>
<organism evidence="1 2">
    <name type="scientific">Ensete ventricosum</name>
    <name type="common">Abyssinian banana</name>
    <name type="synonym">Musa ensete</name>
    <dbReference type="NCBI Taxonomy" id="4639"/>
    <lineage>
        <taxon>Eukaryota</taxon>
        <taxon>Viridiplantae</taxon>
        <taxon>Streptophyta</taxon>
        <taxon>Embryophyta</taxon>
        <taxon>Tracheophyta</taxon>
        <taxon>Spermatophyta</taxon>
        <taxon>Magnoliopsida</taxon>
        <taxon>Liliopsida</taxon>
        <taxon>Zingiberales</taxon>
        <taxon>Musaceae</taxon>
        <taxon>Ensete</taxon>
    </lineage>
</organism>
<proteinExistence type="predicted"/>
<protein>
    <submittedName>
        <fullName evidence="1">Uncharacterized protein</fullName>
    </submittedName>
</protein>
<reference evidence="1 2" key="1">
    <citation type="submission" date="2022-12" db="EMBL/GenBank/DDBJ databases">
        <title>Chromosome-scale assembly of the Ensete ventricosum genome.</title>
        <authorList>
            <person name="Dussert Y."/>
            <person name="Stocks J."/>
            <person name="Wendawek A."/>
            <person name="Woldeyes F."/>
            <person name="Nichols R.A."/>
            <person name="Borrell J.S."/>
        </authorList>
    </citation>
    <scope>NUCLEOTIDE SEQUENCE [LARGE SCALE GENOMIC DNA]</scope>
    <source>
        <strain evidence="2">cv. Maze</strain>
        <tissue evidence="1">Seeds</tissue>
    </source>
</reference>
<gene>
    <name evidence="1" type="ORF">OPV22_030878</name>
</gene>